<keyword evidence="2" id="KW-0812">Transmembrane</keyword>
<evidence type="ECO:0000313" key="4">
    <source>
        <dbReference type="Proteomes" id="UP000007360"/>
    </source>
</evidence>
<keyword evidence="2" id="KW-1133">Transmembrane helix</keyword>
<keyword evidence="4" id="KW-1185">Reference proteome</keyword>
<dbReference type="OrthoDB" id="373550at2157"/>
<evidence type="ECO:0008006" key="5">
    <source>
        <dbReference type="Google" id="ProtNLM"/>
    </source>
</evidence>
<dbReference type="PATRIC" id="fig|1204725.3.peg.2086"/>
<evidence type="ECO:0000256" key="2">
    <source>
        <dbReference type="SAM" id="Phobius"/>
    </source>
</evidence>
<name>K2RQI3_METFP</name>
<comment type="caution">
    <text evidence="3">The sequence shown here is derived from an EMBL/GenBank/DDBJ whole genome shotgun (WGS) entry which is preliminary data.</text>
</comment>
<accession>K2RQI3</accession>
<feature type="transmembrane region" description="Helical" evidence="2">
    <location>
        <begin position="38"/>
        <end position="58"/>
    </location>
</feature>
<proteinExistence type="predicted"/>
<gene>
    <name evidence="3" type="ORF">A994_10369</name>
</gene>
<feature type="transmembrane region" description="Helical" evidence="2">
    <location>
        <begin position="64"/>
        <end position="81"/>
    </location>
</feature>
<keyword evidence="2" id="KW-0472">Membrane</keyword>
<dbReference type="RefSeq" id="WP_004031532.1">
    <property type="nucleotide sequence ID" value="NZ_AMPO01000010.1"/>
</dbReference>
<dbReference type="EMBL" id="AMPO01000010">
    <property type="protein sequence ID" value="EKF85015.1"/>
    <property type="molecule type" value="Genomic_DNA"/>
</dbReference>
<dbReference type="Proteomes" id="UP000007360">
    <property type="component" value="Unassembled WGS sequence"/>
</dbReference>
<reference evidence="3 4" key="1">
    <citation type="journal article" date="2012" name="J. Bacteriol.">
        <title>Draft genome sequence of Methanobacterium formicicum DSM 3637, an archaebacterium isolated from the methane producer amoeba Pelomyxa palustris.</title>
        <authorList>
            <person name="Gutierrez G."/>
        </authorList>
    </citation>
    <scope>NUCLEOTIDE SEQUENCE [LARGE SCALE GENOMIC DNA]</scope>
    <source>
        <strain evidence="4">DSM 3637 / PP1</strain>
    </source>
</reference>
<sequence>MFCPECGVELKKKEYVCPYCGRDLHDLYKLEKKNLKKLVIVIIGVTCVPIIVITSYLYMGMAAIYLSLVLLAVFFIIYLICRTEDLDYSKIGKCCPNCYNMYLNINFCFKCGYDLRKIIGFSTWTGYDLEIREKYIKISRYYLNNGMRNYVCTGKYALIHIRNLHVQYNKCGRFLSKLPCLVFEYDPFYIDNKGKPKDKYVFRITILKKLAPQIEKAITNPIFGKSRSNEPYPVKNPFPQDYDPEMVKK</sequence>
<evidence type="ECO:0000313" key="3">
    <source>
        <dbReference type="EMBL" id="EKF85015.1"/>
    </source>
</evidence>
<evidence type="ECO:0000256" key="1">
    <source>
        <dbReference type="SAM" id="MobiDB-lite"/>
    </source>
</evidence>
<feature type="region of interest" description="Disordered" evidence="1">
    <location>
        <begin position="227"/>
        <end position="249"/>
    </location>
</feature>
<dbReference type="AlphaFoldDB" id="K2RQI3"/>
<organism evidence="3 4">
    <name type="scientific">Methanobacterium formicicum (strain DSM 3637 / PP1)</name>
    <dbReference type="NCBI Taxonomy" id="1204725"/>
    <lineage>
        <taxon>Archaea</taxon>
        <taxon>Methanobacteriati</taxon>
        <taxon>Methanobacteriota</taxon>
        <taxon>Methanomada group</taxon>
        <taxon>Methanobacteria</taxon>
        <taxon>Methanobacteriales</taxon>
        <taxon>Methanobacteriaceae</taxon>
        <taxon>Methanobacterium</taxon>
    </lineage>
</organism>
<protein>
    <recommendedName>
        <fullName evidence="5">Zinc-ribbon domain-containing protein</fullName>
    </recommendedName>
</protein>